<keyword evidence="2" id="KW-1133">Transmembrane helix</keyword>
<name>A0ABS1M4H9_9NOCA</name>
<protein>
    <submittedName>
        <fullName evidence="3">Uncharacterized protein</fullName>
    </submittedName>
</protein>
<keyword evidence="4" id="KW-1185">Reference proteome</keyword>
<reference evidence="3 4" key="1">
    <citation type="submission" date="2021-01" db="EMBL/GenBank/DDBJ databases">
        <title>WGS of actinomycetes isolated from Thailand.</title>
        <authorList>
            <person name="Thawai C."/>
        </authorList>
    </citation>
    <scope>NUCLEOTIDE SEQUENCE [LARGE SCALE GENOMIC DNA]</scope>
    <source>
        <strain evidence="3 4">LPG 2</strain>
    </source>
</reference>
<feature type="compositionally biased region" description="Polar residues" evidence="1">
    <location>
        <begin position="1"/>
        <end position="10"/>
    </location>
</feature>
<evidence type="ECO:0000313" key="3">
    <source>
        <dbReference type="EMBL" id="MBL1074955.1"/>
    </source>
</evidence>
<accession>A0ABS1M4H9</accession>
<keyword evidence="2" id="KW-0812">Transmembrane</keyword>
<keyword evidence="2" id="KW-0472">Membrane</keyword>
<proteinExistence type="predicted"/>
<dbReference type="EMBL" id="JAERRJ010000004">
    <property type="protein sequence ID" value="MBL1074955.1"/>
    <property type="molecule type" value="Genomic_DNA"/>
</dbReference>
<dbReference type="Proteomes" id="UP000602198">
    <property type="component" value="Unassembled WGS sequence"/>
</dbReference>
<feature type="region of interest" description="Disordered" evidence="1">
    <location>
        <begin position="1"/>
        <end position="26"/>
    </location>
</feature>
<dbReference type="RefSeq" id="WP_201946487.1">
    <property type="nucleotide sequence ID" value="NZ_JAERRJ010000004.1"/>
</dbReference>
<comment type="caution">
    <text evidence="3">The sequence shown here is derived from an EMBL/GenBank/DDBJ whole genome shotgun (WGS) entry which is preliminary data.</text>
</comment>
<sequence>MTATACSSRSPGFCGATGISRPHTGNGRSIGSLTALLTIGSLAMLSFGVVGVLSLATLSITVGGRSNLVRSGRAFR</sequence>
<gene>
    <name evidence="3" type="ORF">JK358_11180</name>
</gene>
<feature type="transmembrane region" description="Helical" evidence="2">
    <location>
        <begin position="35"/>
        <end position="63"/>
    </location>
</feature>
<organism evidence="3 4">
    <name type="scientific">Nocardia acididurans</name>
    <dbReference type="NCBI Taxonomy" id="2802282"/>
    <lineage>
        <taxon>Bacteria</taxon>
        <taxon>Bacillati</taxon>
        <taxon>Actinomycetota</taxon>
        <taxon>Actinomycetes</taxon>
        <taxon>Mycobacteriales</taxon>
        <taxon>Nocardiaceae</taxon>
        <taxon>Nocardia</taxon>
    </lineage>
</organism>
<evidence type="ECO:0000256" key="2">
    <source>
        <dbReference type="SAM" id="Phobius"/>
    </source>
</evidence>
<evidence type="ECO:0000256" key="1">
    <source>
        <dbReference type="SAM" id="MobiDB-lite"/>
    </source>
</evidence>
<evidence type="ECO:0000313" key="4">
    <source>
        <dbReference type="Proteomes" id="UP000602198"/>
    </source>
</evidence>